<proteinExistence type="predicted"/>
<dbReference type="PROSITE" id="PS51382">
    <property type="entry name" value="SPX"/>
    <property type="match status" value="1"/>
</dbReference>
<dbReference type="PANTHER" id="PTHR46140">
    <property type="entry name" value="VACUOLAR TRANSPORTER CHAPERONE 1-RELATED"/>
    <property type="match status" value="1"/>
</dbReference>
<feature type="transmembrane region" description="Helical" evidence="7">
    <location>
        <begin position="803"/>
        <end position="825"/>
    </location>
</feature>
<sequence length="1245" mass="130140">MKFGAFLEANKFPRWASRHVEYGYLRRLTDEAKSYGSSSRTGNILEAAREESGEPAQRFVGALESELQKVETFVKTKLDELSGRASLLTRNLARAKELVSRSGDREDEAERLRQALHSLRTEAGAVLATTVRLDGYIRLNAVALDKAAKKFDKVTGQSMRDWIRAKLSTPTSFLHADLDSLLVPMSNIFHRLRVLLGGDDDEEDSAAASAPAAAGDAAAAKPAAAAAAAGKPDDGKTGSDGKPAVWEPPSSFSRDTRKYWVAPGDVTIVKALLVRHLPVLVFGVDTTSDSIISPADRHKALATRDSGLITSIYLDSLDLNSYRTRLRKEEGAKLLRVRWYGDQDFPKAEQPCFMEQKTHHESWVDAKSVKERFTLRGRMIAPFLKGSNEAVEAHQRSLFAAGAISAKDRDEQIALSKEIGGTIEAHKLGPMIRTRYRRTAFQLPDTNRVRVSLDTDLAVFLDGEAADGSWARKDYGKTRIPTNLADHVGKHGDRFLFPMAVMEIKLSGVDVDPAWLAHLKGSGLLHECGKFSKFASGVALLQPTRTPFLPHWFADDGTMAGLPSSADAASMGLPSYMGAISEEAEAAAVAAAAETEGAADGAEVAAAPRTRRAHLHGQMDWDGFGSDSDDDARVLLPAPSAAAGGRPSHVASLERLFKEDEAANPPTMPPVALAPRPLAAVPPAAVDTSVVAHREAGLATAMPKKAPAAAASAPGKGVEMTAAGAGTSKATAAPGVLPPGCCNMCGCDVNWESADAKRRLVPVKVEPKSILALERTLIQWVSASLFLMSFSAVLLPMGGAAELMSYILTPTAMFFLVYALWIYLARSRAMKERRGDFQYELKSGPCILVSVLLVVLVLSFVDSIVPFLGFGTSATLIVGGNTVQSAPQSPLITSEAGVCTPVIGSLSQLYAPASAPAPGSTAAAAATSLTAPSTAAIDAVARVAVVGSPFAIGIATLNSDGTGLATPGFWEALVDPAAAGLARISSLTPVQAAAADARVGTARMLATLADGSIYGTVASNPASSNSTPSWTLTTSGVDMTSVIGDANAVLVPGTPSTTVRGVAAVDPRAAAVACGSTLVDLAVTTDDVVVSVSVPASSLWPSDCPATGSLPAPVATGAVSIHREVLASSHARSVIDRFSLESSSSSANSKPATVWRIVGLSRNSAGRLSLGLVATTVSKGNVVVDLNRFTLQTEQAASVAGGTPFLQAAGSTGTGADTVAFAGTSASVWSVTRTSTGAYPACANN</sequence>
<evidence type="ECO:0000256" key="1">
    <source>
        <dbReference type="ARBA" id="ARBA00004128"/>
    </source>
</evidence>
<dbReference type="OMA" id="WRLEYIA"/>
<keyword evidence="4 7" id="KW-1133">Transmembrane helix</keyword>
<dbReference type="GO" id="GO:0005774">
    <property type="term" value="C:vacuolar membrane"/>
    <property type="evidence" value="ECO:0007669"/>
    <property type="project" value="UniProtKB-SubCell"/>
</dbReference>
<keyword evidence="3 7" id="KW-0812">Transmembrane</keyword>
<evidence type="ECO:0000256" key="6">
    <source>
        <dbReference type="SAM" id="MobiDB-lite"/>
    </source>
</evidence>
<feature type="region of interest" description="Disordered" evidence="6">
    <location>
        <begin position="224"/>
        <end position="252"/>
    </location>
</feature>
<evidence type="ECO:0000259" key="8">
    <source>
        <dbReference type="PROSITE" id="PS51382"/>
    </source>
</evidence>
<accession>A0A5A8CR16</accession>
<dbReference type="Pfam" id="PF09359">
    <property type="entry name" value="VTC"/>
    <property type="match status" value="1"/>
</dbReference>
<dbReference type="Proteomes" id="UP000323011">
    <property type="component" value="Unassembled WGS sequence"/>
</dbReference>
<protein>
    <recommendedName>
        <fullName evidence="8">SPX domain-containing protein</fullName>
    </recommendedName>
</protein>
<dbReference type="PANTHER" id="PTHR46140:SF1">
    <property type="entry name" value="VACUOLAR TRANSPORTER CHAPERONE COMPLEX SUBUNIT 4-RELATED"/>
    <property type="match status" value="1"/>
</dbReference>
<evidence type="ECO:0000313" key="10">
    <source>
        <dbReference type="Proteomes" id="UP000323011"/>
    </source>
</evidence>
<dbReference type="InterPro" id="IPR004331">
    <property type="entry name" value="SPX_dom"/>
</dbReference>
<dbReference type="InterPro" id="IPR003807">
    <property type="entry name" value="DUF202"/>
</dbReference>
<evidence type="ECO:0000256" key="7">
    <source>
        <dbReference type="SAM" id="Phobius"/>
    </source>
</evidence>
<feature type="domain" description="SPX" evidence="8">
    <location>
        <begin position="1"/>
        <end position="165"/>
    </location>
</feature>
<dbReference type="Pfam" id="PF02656">
    <property type="entry name" value="DUF202"/>
    <property type="match status" value="1"/>
</dbReference>
<dbReference type="Gene3D" id="3.20.100.30">
    <property type="entry name" value="VTC, catalytic tunnel domain"/>
    <property type="match status" value="1"/>
</dbReference>
<gene>
    <name evidence="9" type="ORF">FNF29_01910</name>
</gene>
<dbReference type="GO" id="GO:0006799">
    <property type="term" value="P:polyphosphate biosynthetic process"/>
    <property type="evidence" value="ECO:0007669"/>
    <property type="project" value="UniProtKB-ARBA"/>
</dbReference>
<comment type="subcellular location">
    <subcellularLocation>
        <location evidence="1">Vacuole membrane</location>
        <topology evidence="1">Multi-pass membrane protein</topology>
    </subcellularLocation>
</comment>
<evidence type="ECO:0000256" key="2">
    <source>
        <dbReference type="ARBA" id="ARBA00022554"/>
    </source>
</evidence>
<dbReference type="InterPro" id="IPR018966">
    <property type="entry name" value="VTC_domain"/>
</dbReference>
<feature type="transmembrane region" description="Helical" evidence="7">
    <location>
        <begin position="846"/>
        <end position="868"/>
    </location>
</feature>
<keyword evidence="10" id="KW-1185">Reference proteome</keyword>
<evidence type="ECO:0000256" key="5">
    <source>
        <dbReference type="ARBA" id="ARBA00023136"/>
    </source>
</evidence>
<dbReference type="CDD" id="cd14447">
    <property type="entry name" value="SPX"/>
    <property type="match status" value="1"/>
</dbReference>
<dbReference type="InterPro" id="IPR042267">
    <property type="entry name" value="VTC_sf"/>
</dbReference>
<evidence type="ECO:0000256" key="4">
    <source>
        <dbReference type="ARBA" id="ARBA00022989"/>
    </source>
</evidence>
<dbReference type="EMBL" id="VLTN01000008">
    <property type="protein sequence ID" value="KAA0155159.1"/>
    <property type="molecule type" value="Genomic_DNA"/>
</dbReference>
<reference evidence="9 10" key="1">
    <citation type="submission" date="2019-07" db="EMBL/GenBank/DDBJ databases">
        <title>Genomes of Cafeteria roenbergensis.</title>
        <authorList>
            <person name="Fischer M.G."/>
            <person name="Hackl T."/>
            <person name="Roman M."/>
        </authorList>
    </citation>
    <scope>NUCLEOTIDE SEQUENCE [LARGE SCALE GENOMIC DNA]</scope>
    <source>
        <strain evidence="9 10">BVI</strain>
    </source>
</reference>
<keyword evidence="2" id="KW-0926">Vacuole</keyword>
<comment type="caution">
    <text evidence="9">The sequence shown here is derived from an EMBL/GenBank/DDBJ whole genome shotgun (WGS) entry which is preliminary data.</text>
</comment>
<dbReference type="AlphaFoldDB" id="A0A5A8CR16"/>
<organism evidence="9 10">
    <name type="scientific">Cafeteria roenbergensis</name>
    <name type="common">Marine flagellate</name>
    <dbReference type="NCBI Taxonomy" id="33653"/>
    <lineage>
        <taxon>Eukaryota</taxon>
        <taxon>Sar</taxon>
        <taxon>Stramenopiles</taxon>
        <taxon>Bigyra</taxon>
        <taxon>Opalozoa</taxon>
        <taxon>Bicosoecida</taxon>
        <taxon>Cafeteriaceae</taxon>
        <taxon>Cafeteria</taxon>
    </lineage>
</organism>
<keyword evidence="5 7" id="KW-0472">Membrane</keyword>
<name>A0A5A8CR16_CAFRO</name>
<evidence type="ECO:0000313" key="9">
    <source>
        <dbReference type="EMBL" id="KAA0155159.1"/>
    </source>
</evidence>
<evidence type="ECO:0000256" key="3">
    <source>
        <dbReference type="ARBA" id="ARBA00022692"/>
    </source>
</evidence>
<dbReference type="InterPro" id="IPR051572">
    <property type="entry name" value="VTC_Complex_Subunit"/>
</dbReference>